<dbReference type="Gene3D" id="2.30.30.100">
    <property type="match status" value="1"/>
</dbReference>
<protein>
    <recommendedName>
        <fullName evidence="3">Enhancer of mRNA-decapping protein 3</fullName>
    </recommendedName>
</protein>
<feature type="compositionally biased region" description="Basic residues" evidence="5">
    <location>
        <begin position="441"/>
        <end position="455"/>
    </location>
</feature>
<dbReference type="Proteomes" id="UP000316270">
    <property type="component" value="Chromosome 14"/>
</dbReference>
<evidence type="ECO:0000259" key="6">
    <source>
        <dbReference type="PROSITE" id="PS51385"/>
    </source>
</evidence>
<evidence type="ECO:0000256" key="3">
    <source>
        <dbReference type="ARBA" id="ARBA00015797"/>
    </source>
</evidence>
<dbReference type="PANTHER" id="PTHR13612:SF0">
    <property type="entry name" value="ENHANCER OF MRNA-DECAPPING PROTEIN 3"/>
    <property type="match status" value="1"/>
</dbReference>
<feature type="domain" description="DFDF" evidence="7">
    <location>
        <begin position="345"/>
        <end position="381"/>
    </location>
</feature>
<evidence type="ECO:0000256" key="4">
    <source>
        <dbReference type="ARBA" id="ARBA00022490"/>
    </source>
</evidence>
<comment type="subcellular location">
    <subcellularLocation>
        <location evidence="1">Cytoplasm</location>
        <location evidence="1">P-body</location>
    </subcellularLocation>
</comment>
<sequence length="829" mass="89899">MAAFVGLTVAVTLKQGSVIQGLVASVDPNTASLVLQDVYFPHTGLHVGNWTVQGHQIADLQVCDTSPPPPPAHHQHIHSQAQSHRLPIVSALRSEPSHSVPNIPSPQPPVDAYEDPAILSFGRQPTQIDVIQQQVQEAPSSPVKFTSGITASPSPSSNVSKGPKNMPKPSIEKPRGLVNNKNVFPRKRGKDAAATLKAPFSNLDINSAAEQEHLDVDESDEPTLHAENVRRVSINKTRTGKPMDDTPVLPHIADLKERRLKQKAKRNRHIGARAGIDQNDGEGDSPEVVRGTFGGKGWRQTPILQESQTMTKPRRSNAAPSADLRSVRLTRKQRMEQEAQNGWATEDAGDIQELPEFDFAENLSKFDKRSVFDQIRTEDTTADEDRLVSFNRTPARPGTYGGKNLHPTENVLESPMTGPRRASTAQNSDTDETFEFDSGRAIKKLTSRNSSKRPYKNGTSVAGDSGGQHKEPPRAVRGTRGGGNEGLRGSISASSTIPARFTPPESPSLSQTIPSAHFRIATTNRVCPTIMPAGMAAIEEVAESEFGLSAEMITESAGRGIAEVAMATLGTAPGKRVTRDETRTDTRPWAVILAGNHRAGARALAAARHLRERNIRTLTCIVGYERQNIELVPEVRRQAEILVKMGGTVRGWPDVQNNFRLEGHPEVVVDAFLAPGKTFDALGSEDQRAFLDYADWSNKSRGLKSITLSIDMPSGLNGSTGESSIGNPAGLESIHILADHVVCIGAPRIGLLRALQRAPFMLQSVKNGIAEAAEKMMRCQVWVVDVGVNRAWKQSGMANSKGVIFGRDWVVPLKLAEDSPGETKEGVIN</sequence>
<dbReference type="GO" id="GO:0000932">
    <property type="term" value="C:P-body"/>
    <property type="evidence" value="ECO:0007669"/>
    <property type="project" value="UniProtKB-SubCell"/>
</dbReference>
<gene>
    <name evidence="8" type="ORF">FKW77_005544</name>
</gene>
<dbReference type="PANTHER" id="PTHR13612">
    <property type="entry name" value="ENHANCER OF MRNA-DECAPPING PROTEIN 3"/>
    <property type="match status" value="1"/>
</dbReference>
<dbReference type="AlphaFoldDB" id="A0A517LK87"/>
<feature type="compositionally biased region" description="Polar residues" evidence="5">
    <location>
        <begin position="139"/>
        <end position="160"/>
    </location>
</feature>
<evidence type="ECO:0000256" key="5">
    <source>
        <dbReference type="SAM" id="MobiDB-lite"/>
    </source>
</evidence>
<keyword evidence="9" id="KW-1185">Reference proteome</keyword>
<evidence type="ECO:0000313" key="8">
    <source>
        <dbReference type="EMBL" id="QDS76053.1"/>
    </source>
</evidence>
<evidence type="ECO:0000256" key="1">
    <source>
        <dbReference type="ARBA" id="ARBA00004201"/>
    </source>
</evidence>
<dbReference type="InterPro" id="IPR025762">
    <property type="entry name" value="DFDF"/>
</dbReference>
<feature type="domain" description="YjeF N-terminal" evidence="6">
    <location>
        <begin position="535"/>
        <end position="794"/>
    </location>
</feature>
<evidence type="ECO:0000256" key="2">
    <source>
        <dbReference type="ARBA" id="ARBA00006610"/>
    </source>
</evidence>
<dbReference type="Gene3D" id="3.40.50.10260">
    <property type="entry name" value="YjeF N-terminal domain"/>
    <property type="match status" value="1"/>
</dbReference>
<dbReference type="SMART" id="SM01199">
    <property type="entry name" value="FDF"/>
    <property type="match status" value="1"/>
</dbReference>
<dbReference type="InterPro" id="IPR019050">
    <property type="entry name" value="FDF_dom"/>
</dbReference>
<evidence type="ECO:0000259" key="7">
    <source>
        <dbReference type="PROSITE" id="PS51512"/>
    </source>
</evidence>
<dbReference type="Pfam" id="PF09532">
    <property type="entry name" value="FDF"/>
    <property type="match status" value="1"/>
</dbReference>
<dbReference type="GO" id="GO:0031087">
    <property type="term" value="P:deadenylation-independent decapping of nuclear-transcribed mRNA"/>
    <property type="evidence" value="ECO:0007669"/>
    <property type="project" value="TreeGrafter"/>
</dbReference>
<dbReference type="PROSITE" id="PS51512">
    <property type="entry name" value="DFDF"/>
    <property type="match status" value="1"/>
</dbReference>
<dbReference type="InterPro" id="IPR036652">
    <property type="entry name" value="YjeF_N_dom_sf"/>
</dbReference>
<dbReference type="Pfam" id="PF03853">
    <property type="entry name" value="YjeF_N"/>
    <property type="match status" value="1"/>
</dbReference>
<dbReference type="STRING" id="50376.A0A517LK87"/>
<feature type="region of interest" description="Disordered" evidence="5">
    <location>
        <begin position="139"/>
        <end position="183"/>
    </location>
</feature>
<reference evidence="8 9" key="1">
    <citation type="submission" date="2019-07" db="EMBL/GenBank/DDBJ databases">
        <title>Finished genome of Venturia effusa.</title>
        <authorList>
            <person name="Young C.A."/>
            <person name="Cox M.P."/>
            <person name="Ganley A.R.D."/>
            <person name="David W.J."/>
        </authorList>
    </citation>
    <scope>NUCLEOTIDE SEQUENCE [LARGE SCALE GENOMIC DNA]</scope>
    <source>
        <strain evidence="9">albino</strain>
    </source>
</reference>
<comment type="similarity">
    <text evidence="2">Belongs to the EDC3 family.</text>
</comment>
<dbReference type="InterPro" id="IPR004443">
    <property type="entry name" value="YjeF_N_dom"/>
</dbReference>
<dbReference type="GO" id="GO:0003729">
    <property type="term" value="F:mRNA binding"/>
    <property type="evidence" value="ECO:0007669"/>
    <property type="project" value="TreeGrafter"/>
</dbReference>
<dbReference type="GO" id="GO:0033962">
    <property type="term" value="P:P-body assembly"/>
    <property type="evidence" value="ECO:0007669"/>
    <property type="project" value="TreeGrafter"/>
</dbReference>
<name>A0A517LK87_9PEZI</name>
<dbReference type="EMBL" id="CP042198">
    <property type="protein sequence ID" value="QDS76053.1"/>
    <property type="molecule type" value="Genomic_DNA"/>
</dbReference>
<proteinExistence type="inferred from homology"/>
<dbReference type="PROSITE" id="PS51385">
    <property type="entry name" value="YJEF_N"/>
    <property type="match status" value="1"/>
</dbReference>
<dbReference type="SUPFAM" id="SSF64153">
    <property type="entry name" value="YjeF N-terminal domain-like"/>
    <property type="match status" value="1"/>
</dbReference>
<organism evidence="8 9">
    <name type="scientific">Venturia effusa</name>
    <dbReference type="NCBI Taxonomy" id="50376"/>
    <lineage>
        <taxon>Eukaryota</taxon>
        <taxon>Fungi</taxon>
        <taxon>Dikarya</taxon>
        <taxon>Ascomycota</taxon>
        <taxon>Pezizomycotina</taxon>
        <taxon>Dothideomycetes</taxon>
        <taxon>Pleosporomycetidae</taxon>
        <taxon>Venturiales</taxon>
        <taxon>Venturiaceae</taxon>
        <taxon>Venturia</taxon>
    </lineage>
</organism>
<evidence type="ECO:0000313" key="9">
    <source>
        <dbReference type="Proteomes" id="UP000316270"/>
    </source>
</evidence>
<dbReference type="OrthoDB" id="10030313at2759"/>
<accession>A0A517LK87</accession>
<feature type="region of interest" description="Disordered" evidence="5">
    <location>
        <begin position="391"/>
        <end position="511"/>
    </location>
</feature>
<keyword evidence="4" id="KW-0963">Cytoplasm</keyword>